<accession>B3EJP6</accession>
<dbReference type="KEGG" id="cpb:Cphamn1_1489"/>
<dbReference type="InterPro" id="IPR015946">
    <property type="entry name" value="KH_dom-like_a/b"/>
</dbReference>
<dbReference type="Pfam" id="PF02566">
    <property type="entry name" value="OsmC"/>
    <property type="match status" value="1"/>
</dbReference>
<evidence type="ECO:0000313" key="1">
    <source>
        <dbReference type="EMBL" id="ACE04415.1"/>
    </source>
</evidence>
<gene>
    <name evidence="1" type="ordered locus">Cphamn1_1489</name>
</gene>
<dbReference type="InterPro" id="IPR036102">
    <property type="entry name" value="OsmC/Ohrsf"/>
</dbReference>
<dbReference type="AlphaFoldDB" id="B3EJP6"/>
<sequence>MLIIACSFHTVWFCCYISVWFSGENNAYSDVRFYGYLKQLLIVSDSIMNEMIISFAGGKKVNAEYRGFTIMTDQSPRSGGEGSAPEPFSLFLASIGTCAGIYVYSFCQERNLPTEKLRIVQTHHRREDGSGIGKISIDIEVPEDFPEKYRDTLVKVANLCAVKKHIQNPPEFEVSTSIAGS</sequence>
<dbReference type="STRING" id="331678.Cphamn1_1489"/>
<dbReference type="PANTHER" id="PTHR39624:SF2">
    <property type="entry name" value="OSMC-LIKE PROTEIN"/>
    <property type="match status" value="1"/>
</dbReference>
<name>B3EJP6_CHLPB</name>
<dbReference type="HOGENOM" id="CLU_100275_3_0_10"/>
<dbReference type="InterPro" id="IPR003718">
    <property type="entry name" value="OsmC/Ohr_fam"/>
</dbReference>
<reference evidence="1" key="1">
    <citation type="submission" date="2008-06" db="EMBL/GenBank/DDBJ databases">
        <title>Complete sequence of Chlorobium phaeobacteroides BS1.</title>
        <authorList>
            <consortium name="US DOE Joint Genome Institute"/>
            <person name="Lucas S."/>
            <person name="Copeland A."/>
            <person name="Lapidus A."/>
            <person name="Glavina del Rio T."/>
            <person name="Dalin E."/>
            <person name="Tice H."/>
            <person name="Bruce D."/>
            <person name="Goodwin L."/>
            <person name="Pitluck S."/>
            <person name="Schmutz J."/>
            <person name="Larimer F."/>
            <person name="Land M."/>
            <person name="Hauser L."/>
            <person name="Kyrpides N."/>
            <person name="Ovchinnikova G."/>
            <person name="Li T."/>
            <person name="Liu Z."/>
            <person name="Zhao F."/>
            <person name="Overmann J."/>
            <person name="Bryant D.A."/>
            <person name="Richardson P."/>
        </authorList>
    </citation>
    <scope>NUCLEOTIDE SEQUENCE [LARGE SCALE GENOMIC DNA]</scope>
    <source>
        <strain evidence="1">BS1</strain>
    </source>
</reference>
<dbReference type="eggNOG" id="COG1765">
    <property type="taxonomic scope" value="Bacteria"/>
</dbReference>
<dbReference type="SUPFAM" id="SSF82784">
    <property type="entry name" value="OsmC-like"/>
    <property type="match status" value="1"/>
</dbReference>
<dbReference type="PANTHER" id="PTHR39624">
    <property type="entry name" value="PROTEIN INVOLVED IN RIMO-MEDIATED BETA-METHYLTHIOLATION OF RIBOSOMAL PROTEIN S12 YCAO"/>
    <property type="match status" value="1"/>
</dbReference>
<protein>
    <submittedName>
        <fullName evidence="1">OsmC family protein</fullName>
    </submittedName>
</protein>
<dbReference type="Gene3D" id="3.30.300.20">
    <property type="match status" value="1"/>
</dbReference>
<proteinExistence type="predicted"/>
<organism evidence="1">
    <name type="scientific">Chlorobium phaeobacteroides (strain BS1)</name>
    <dbReference type="NCBI Taxonomy" id="331678"/>
    <lineage>
        <taxon>Bacteria</taxon>
        <taxon>Pseudomonadati</taxon>
        <taxon>Chlorobiota</taxon>
        <taxon>Chlorobiia</taxon>
        <taxon>Chlorobiales</taxon>
        <taxon>Chlorobiaceae</taxon>
        <taxon>Chlorobium/Pelodictyon group</taxon>
        <taxon>Chlorobium</taxon>
    </lineage>
</organism>
<dbReference type="EMBL" id="CP001101">
    <property type="protein sequence ID" value="ACE04415.1"/>
    <property type="molecule type" value="Genomic_DNA"/>
</dbReference>